<dbReference type="Gene3D" id="1.10.10.10">
    <property type="entry name" value="Winged helix-like DNA-binding domain superfamily/Winged helix DNA-binding domain"/>
    <property type="match status" value="1"/>
</dbReference>
<name>A0A401YTB1_9ACTN</name>
<comment type="caution">
    <text evidence="3">The sequence shown here is derived from an EMBL/GenBank/DDBJ whole genome shotgun (WGS) entry which is preliminary data.</text>
</comment>
<keyword evidence="4" id="KW-1185">Reference proteome</keyword>
<evidence type="ECO:0000313" key="4">
    <source>
        <dbReference type="Proteomes" id="UP000286931"/>
    </source>
</evidence>
<dbReference type="EMBL" id="BIFH01000025">
    <property type="protein sequence ID" value="GCD97850.1"/>
    <property type="molecule type" value="Genomic_DNA"/>
</dbReference>
<organism evidence="3 4">
    <name type="scientific">Embleya hyalina</name>
    <dbReference type="NCBI Taxonomy" id="516124"/>
    <lineage>
        <taxon>Bacteria</taxon>
        <taxon>Bacillati</taxon>
        <taxon>Actinomycetota</taxon>
        <taxon>Actinomycetes</taxon>
        <taxon>Kitasatosporales</taxon>
        <taxon>Streptomycetaceae</taxon>
        <taxon>Embleya</taxon>
    </lineage>
</organism>
<dbReference type="AlphaFoldDB" id="A0A401YTB1"/>
<accession>A0A401YTB1</accession>
<dbReference type="GO" id="GO:0003700">
    <property type="term" value="F:DNA-binding transcription factor activity"/>
    <property type="evidence" value="ECO:0007669"/>
    <property type="project" value="InterPro"/>
</dbReference>
<dbReference type="InterPro" id="IPR036388">
    <property type="entry name" value="WH-like_DNA-bd_sf"/>
</dbReference>
<dbReference type="SUPFAM" id="SSF46785">
    <property type="entry name" value="Winged helix' DNA-binding domain"/>
    <property type="match status" value="1"/>
</dbReference>
<reference evidence="3 4" key="1">
    <citation type="submission" date="2018-12" db="EMBL/GenBank/DDBJ databases">
        <title>Draft genome sequence of Embleya hyalina NBRC 13850T.</title>
        <authorList>
            <person name="Komaki H."/>
            <person name="Hosoyama A."/>
            <person name="Kimura A."/>
            <person name="Ichikawa N."/>
            <person name="Tamura T."/>
        </authorList>
    </citation>
    <scope>NUCLEOTIDE SEQUENCE [LARGE SCALE GENOMIC DNA]</scope>
    <source>
        <strain evidence="3 4">NBRC 13850</strain>
    </source>
</reference>
<feature type="domain" description="HTH marR-type" evidence="2">
    <location>
        <begin position="1"/>
        <end position="86"/>
    </location>
</feature>
<sequence>MRRVADAVALGLSVTTRLVDRPEERGLPSRCPRPTDRRGIHTDVTESGPRLLEQARPTNDAALRDALDGAATNPEPASPVAAVDAV</sequence>
<evidence type="ECO:0000259" key="2">
    <source>
        <dbReference type="PROSITE" id="PS50995"/>
    </source>
</evidence>
<dbReference type="InterPro" id="IPR036390">
    <property type="entry name" value="WH_DNA-bd_sf"/>
</dbReference>
<gene>
    <name evidence="3" type="ORF">EHYA_05547</name>
</gene>
<proteinExistence type="predicted"/>
<dbReference type="PROSITE" id="PS50995">
    <property type="entry name" value="HTH_MARR_2"/>
    <property type="match status" value="1"/>
</dbReference>
<dbReference type="Proteomes" id="UP000286931">
    <property type="component" value="Unassembled WGS sequence"/>
</dbReference>
<protein>
    <submittedName>
        <fullName evidence="3">Transcriptional regulator</fullName>
    </submittedName>
</protein>
<feature type="compositionally biased region" description="Basic and acidic residues" evidence="1">
    <location>
        <begin position="21"/>
        <end position="44"/>
    </location>
</feature>
<evidence type="ECO:0000313" key="3">
    <source>
        <dbReference type="EMBL" id="GCD97850.1"/>
    </source>
</evidence>
<evidence type="ECO:0000256" key="1">
    <source>
        <dbReference type="SAM" id="MobiDB-lite"/>
    </source>
</evidence>
<dbReference type="InterPro" id="IPR000835">
    <property type="entry name" value="HTH_MarR-typ"/>
</dbReference>
<feature type="region of interest" description="Disordered" evidence="1">
    <location>
        <begin position="21"/>
        <end position="55"/>
    </location>
</feature>